<reference evidence="1 2" key="1">
    <citation type="journal article" date="2019" name="Commun. Biol.">
        <title>The bagworm genome reveals a unique fibroin gene that provides high tensile strength.</title>
        <authorList>
            <person name="Kono N."/>
            <person name="Nakamura H."/>
            <person name="Ohtoshi R."/>
            <person name="Tomita M."/>
            <person name="Numata K."/>
            <person name="Arakawa K."/>
        </authorList>
    </citation>
    <scope>NUCLEOTIDE SEQUENCE [LARGE SCALE GENOMIC DNA]</scope>
</reference>
<dbReference type="GO" id="GO:0003964">
    <property type="term" value="F:RNA-directed DNA polymerase activity"/>
    <property type="evidence" value="ECO:0007669"/>
    <property type="project" value="UniProtKB-KW"/>
</dbReference>
<dbReference type="EMBL" id="BGZK01000852">
    <property type="protein sequence ID" value="GBP62890.1"/>
    <property type="molecule type" value="Genomic_DNA"/>
</dbReference>
<keyword evidence="1" id="KW-0808">Transferase</keyword>
<dbReference type="AlphaFoldDB" id="A0A4C1XIG2"/>
<organism evidence="1 2">
    <name type="scientific">Eumeta variegata</name>
    <name type="common">Bagworm moth</name>
    <name type="synonym">Eumeta japonica</name>
    <dbReference type="NCBI Taxonomy" id="151549"/>
    <lineage>
        <taxon>Eukaryota</taxon>
        <taxon>Metazoa</taxon>
        <taxon>Ecdysozoa</taxon>
        <taxon>Arthropoda</taxon>
        <taxon>Hexapoda</taxon>
        <taxon>Insecta</taxon>
        <taxon>Pterygota</taxon>
        <taxon>Neoptera</taxon>
        <taxon>Endopterygota</taxon>
        <taxon>Lepidoptera</taxon>
        <taxon>Glossata</taxon>
        <taxon>Ditrysia</taxon>
        <taxon>Tineoidea</taxon>
        <taxon>Psychidae</taxon>
        <taxon>Oiketicinae</taxon>
        <taxon>Eumeta</taxon>
    </lineage>
</organism>
<dbReference type="OrthoDB" id="410155at2759"/>
<evidence type="ECO:0000313" key="1">
    <source>
        <dbReference type="EMBL" id="GBP62890.1"/>
    </source>
</evidence>
<gene>
    <name evidence="1" type="ORF">EVAR_24995_1</name>
</gene>
<proteinExistence type="predicted"/>
<evidence type="ECO:0000313" key="2">
    <source>
        <dbReference type="Proteomes" id="UP000299102"/>
    </source>
</evidence>
<keyword evidence="1" id="KW-0548">Nucleotidyltransferase</keyword>
<sequence>MTSFRQTILAIGALANHIRIVVDDSSRTVPVNSDCKELPRGTRELIRAKNATLRRANKYPTCKNRSYARTLQRKVRDRMQEVRNDNWSDLMVEIKPSHKAFWGLAKALKTEKAVPTPALRKLDNSIALNDRENAEYLADSIEKQCLENPAFDVEHVRRVEEEVRRRISLPPKDDLDPFTQVEVSKHIKALKIRKAPGVDSISSKALKCFSALLVALLVAIFNACIKNCYFPAA</sequence>
<name>A0A4C1XIG2_EUMVA</name>
<accession>A0A4C1XIG2</accession>
<dbReference type="Proteomes" id="UP000299102">
    <property type="component" value="Unassembled WGS sequence"/>
</dbReference>
<keyword evidence="2" id="KW-1185">Reference proteome</keyword>
<comment type="caution">
    <text evidence="1">The sequence shown here is derived from an EMBL/GenBank/DDBJ whole genome shotgun (WGS) entry which is preliminary data.</text>
</comment>
<protein>
    <submittedName>
        <fullName evidence="1">RNA-directed DNA polymerase from mobile element jockey</fullName>
    </submittedName>
</protein>
<keyword evidence="1" id="KW-0695">RNA-directed DNA polymerase</keyword>